<dbReference type="Proteomes" id="UP000092462">
    <property type="component" value="Unassembled WGS sequence"/>
</dbReference>
<dbReference type="Pfam" id="PF05186">
    <property type="entry name" value="Dpy-30"/>
    <property type="match status" value="1"/>
</dbReference>
<comment type="subcellular location">
    <subcellularLocation>
        <location evidence="1">Nucleus</location>
    </subcellularLocation>
</comment>
<reference evidence="8" key="1">
    <citation type="submission" date="2022-08" db="UniProtKB">
        <authorList>
            <consortium name="EnsemblMetazoa"/>
        </authorList>
    </citation>
    <scope>IDENTIFICATION</scope>
    <source>
        <strain evidence="8">Israel</strain>
    </source>
</reference>
<dbReference type="Gene3D" id="1.20.890.10">
    <property type="entry name" value="cAMP-dependent protein kinase regulatory subunit, dimerization-anchoring domain"/>
    <property type="match status" value="1"/>
</dbReference>
<dbReference type="InterPro" id="IPR007858">
    <property type="entry name" value="Dpy-30_motif"/>
</dbReference>
<keyword evidence="6" id="KW-0539">Nucleus</keyword>
<evidence type="ECO:0000256" key="6">
    <source>
        <dbReference type="ARBA" id="ARBA00023242"/>
    </source>
</evidence>
<keyword evidence="3" id="KW-0156">Chromatin regulator</keyword>
<keyword evidence="5" id="KW-0804">Transcription</keyword>
<accession>A0A1B0CZD6</accession>
<keyword evidence="9" id="KW-1185">Reference proteome</keyword>
<dbReference type="InterPro" id="IPR037856">
    <property type="entry name" value="Sdc1/DPY30"/>
</dbReference>
<dbReference type="EMBL" id="AJVK01009541">
    <property type="status" value="NOT_ANNOTATED_CDS"/>
    <property type="molecule type" value="Genomic_DNA"/>
</dbReference>
<dbReference type="CDD" id="cd22965">
    <property type="entry name" value="DD_DPY30_SDC1"/>
    <property type="match status" value="1"/>
</dbReference>
<evidence type="ECO:0000256" key="5">
    <source>
        <dbReference type="ARBA" id="ARBA00023163"/>
    </source>
</evidence>
<dbReference type="PANTHER" id="PTHR23356">
    <property type="entry name" value="DPY30-RELATED"/>
    <property type="match status" value="1"/>
</dbReference>
<comment type="similarity">
    <text evidence="2">Belongs to the dpy-30 family.</text>
</comment>
<dbReference type="AlphaFoldDB" id="A0A1B0CZD6"/>
<dbReference type="InterPro" id="IPR049629">
    <property type="entry name" value="DPY30_SDC1_DD"/>
</dbReference>
<keyword evidence="4" id="KW-0805">Transcription regulation</keyword>
<evidence type="ECO:0000256" key="3">
    <source>
        <dbReference type="ARBA" id="ARBA00022853"/>
    </source>
</evidence>
<dbReference type="GO" id="GO:0006325">
    <property type="term" value="P:chromatin organization"/>
    <property type="evidence" value="ECO:0007669"/>
    <property type="project" value="UniProtKB-KW"/>
</dbReference>
<dbReference type="PANTHER" id="PTHR23356:SF16">
    <property type="entry name" value="DPY30 DOMAIN CONTAINING 2"/>
    <property type="match status" value="1"/>
</dbReference>
<dbReference type="VEuPathDB" id="VectorBase:PPAI000458"/>
<dbReference type="GO" id="GO:0048188">
    <property type="term" value="C:Set1C/COMPASS complex"/>
    <property type="evidence" value="ECO:0007669"/>
    <property type="project" value="InterPro"/>
</dbReference>
<dbReference type="EnsemblMetazoa" id="PPAI000458-RA">
    <property type="protein sequence ID" value="PPAI000458-PA"/>
    <property type="gene ID" value="PPAI000458"/>
</dbReference>
<evidence type="ECO:0000256" key="7">
    <source>
        <dbReference type="ARBA" id="ARBA00044172"/>
    </source>
</evidence>
<protein>
    <recommendedName>
        <fullName evidence="7">Protein dpy-30 homolog</fullName>
    </recommendedName>
</protein>
<evidence type="ECO:0000313" key="9">
    <source>
        <dbReference type="Proteomes" id="UP000092462"/>
    </source>
</evidence>
<name>A0A1B0CZD6_PHLPP</name>
<evidence type="ECO:0000256" key="1">
    <source>
        <dbReference type="ARBA" id="ARBA00004123"/>
    </source>
</evidence>
<dbReference type="FunFam" id="1.20.890.10:FF:000003">
    <property type="entry name" value="protein dpy-30 homolog"/>
    <property type="match status" value="1"/>
</dbReference>
<evidence type="ECO:0000256" key="4">
    <source>
        <dbReference type="ARBA" id="ARBA00023015"/>
    </source>
</evidence>
<evidence type="ECO:0000313" key="8">
    <source>
        <dbReference type="EnsemblMetazoa" id="PPAI000458-PA"/>
    </source>
</evidence>
<proteinExistence type="inferred from homology"/>
<sequence length="96" mass="11025">MMKILKKSNWRIRSRKGPKFEIMEKPAEPQKKPVRDLKSLPTRQYIDQTVAPILLKGLQTLAKERPPDPVNFLANYLLQNKSRNDENPSAAPAENS</sequence>
<evidence type="ECO:0000256" key="2">
    <source>
        <dbReference type="ARBA" id="ARBA00010849"/>
    </source>
</evidence>
<organism evidence="8 9">
    <name type="scientific">Phlebotomus papatasi</name>
    <name type="common">Sandfly</name>
    <dbReference type="NCBI Taxonomy" id="29031"/>
    <lineage>
        <taxon>Eukaryota</taxon>
        <taxon>Metazoa</taxon>
        <taxon>Ecdysozoa</taxon>
        <taxon>Arthropoda</taxon>
        <taxon>Hexapoda</taxon>
        <taxon>Insecta</taxon>
        <taxon>Pterygota</taxon>
        <taxon>Neoptera</taxon>
        <taxon>Endopterygota</taxon>
        <taxon>Diptera</taxon>
        <taxon>Nematocera</taxon>
        <taxon>Psychodoidea</taxon>
        <taxon>Psychodidae</taxon>
        <taxon>Phlebotomus</taxon>
        <taxon>Phlebotomus</taxon>
    </lineage>
</organism>